<feature type="domain" description="Glycosyl hydrolase family 13 catalytic" evidence="3">
    <location>
        <begin position="33"/>
        <end position="378"/>
    </location>
</feature>
<dbReference type="OrthoDB" id="9802433at2"/>
<sequence length="463" mass="50056">MVVRPVASRRGCGSAGVTLSREPAWVRHAVWWHVYPLGFTGADPTGAHRWPGRGLAHLRDWLDYAVRLGVNGLALGPIFDSTTHGYDTVDHLRVDPRLGGDAAFDELVAAARARGLRVLLDGVFNHVGRAHPAFTETLALGAGAPRAGWFVPTGDAGPDGVPRYATFEGHDGLVALAHDNPAVADHVAEIMIHWLDRGAAGWRLDAAYAVPAAFWARVLPRVRRAHPDAYLVGEVIHGDYADLVRRSGLDAVTQYELWKAVWSALNDGNLFELAWALKRHDALLETFVPFTFVGNHDVTRLASRLREPTHLAHALVVLCTVAGTPNVYYGDEQAFTGLKEERVGGDDAVRPAFPTGPDELAPHGWPTYRLHQELIGLRRRHPWLHAARTATVFLANTRMTYESAAEGQRILVALNLAADPADLPAPGAVDVLAGGGDLREAGTGEAAVRLPARGWAVLATTDA</sequence>
<name>A0A2I2KVA7_9ACTN</name>
<dbReference type="InterPro" id="IPR006047">
    <property type="entry name" value="GH13_cat_dom"/>
</dbReference>
<keyword evidence="1 4" id="KW-0378">Hydrolase</keyword>
<dbReference type="Gene3D" id="3.20.20.80">
    <property type="entry name" value="Glycosidases"/>
    <property type="match status" value="1"/>
</dbReference>
<protein>
    <submittedName>
        <fullName evidence="4">Cyclomaltodextrinase</fullName>
        <ecNumber evidence="4">3.2.1.54</ecNumber>
    </submittedName>
</protein>
<evidence type="ECO:0000313" key="5">
    <source>
        <dbReference type="Proteomes" id="UP000234331"/>
    </source>
</evidence>
<evidence type="ECO:0000313" key="4">
    <source>
        <dbReference type="EMBL" id="SNQ49585.1"/>
    </source>
</evidence>
<dbReference type="Proteomes" id="UP000234331">
    <property type="component" value="Unassembled WGS sequence"/>
</dbReference>
<dbReference type="GO" id="GO:0005975">
    <property type="term" value="P:carbohydrate metabolic process"/>
    <property type="evidence" value="ECO:0007669"/>
    <property type="project" value="InterPro"/>
</dbReference>
<evidence type="ECO:0000256" key="1">
    <source>
        <dbReference type="ARBA" id="ARBA00022801"/>
    </source>
</evidence>
<evidence type="ECO:0000259" key="3">
    <source>
        <dbReference type="SMART" id="SM00642"/>
    </source>
</evidence>
<keyword evidence="2 4" id="KW-0326">Glycosidase</keyword>
<dbReference type="SMART" id="SM00642">
    <property type="entry name" value="Aamy"/>
    <property type="match status" value="1"/>
</dbReference>
<dbReference type="AlphaFoldDB" id="A0A2I2KVA7"/>
<gene>
    <name evidence="4" type="ORF">FRACA_350009</name>
</gene>
<dbReference type="PANTHER" id="PTHR10357:SF210">
    <property type="entry name" value="MALTODEXTRIN GLUCOSIDASE"/>
    <property type="match status" value="1"/>
</dbReference>
<dbReference type="CDD" id="cd11354">
    <property type="entry name" value="AmyAc_bac_CMD_like"/>
    <property type="match status" value="1"/>
</dbReference>
<reference evidence="4 5" key="1">
    <citation type="submission" date="2017-06" db="EMBL/GenBank/DDBJ databases">
        <authorList>
            <person name="Kim H.J."/>
            <person name="Triplett B.A."/>
        </authorList>
    </citation>
    <scope>NUCLEOTIDE SEQUENCE [LARGE SCALE GENOMIC DNA]</scope>
    <source>
        <strain evidence="4">FRACA_ARgP5</strain>
    </source>
</reference>
<dbReference type="GO" id="GO:0047798">
    <property type="term" value="F:cyclomaltodextrinase activity"/>
    <property type="evidence" value="ECO:0007669"/>
    <property type="project" value="UniProtKB-EC"/>
</dbReference>
<accession>A0A2I2KVA7</accession>
<dbReference type="EC" id="3.2.1.54" evidence="4"/>
<keyword evidence="5" id="KW-1185">Reference proteome</keyword>
<organism evidence="4 5">
    <name type="scientific">Frankia canadensis</name>
    <dbReference type="NCBI Taxonomy" id="1836972"/>
    <lineage>
        <taxon>Bacteria</taxon>
        <taxon>Bacillati</taxon>
        <taxon>Actinomycetota</taxon>
        <taxon>Actinomycetes</taxon>
        <taxon>Frankiales</taxon>
        <taxon>Frankiaceae</taxon>
        <taxon>Frankia</taxon>
    </lineage>
</organism>
<proteinExistence type="predicted"/>
<evidence type="ECO:0000256" key="2">
    <source>
        <dbReference type="ARBA" id="ARBA00023295"/>
    </source>
</evidence>
<dbReference type="Pfam" id="PF00128">
    <property type="entry name" value="Alpha-amylase"/>
    <property type="match status" value="1"/>
</dbReference>
<dbReference type="EMBL" id="FZMO01000279">
    <property type="protein sequence ID" value="SNQ49585.1"/>
    <property type="molecule type" value="Genomic_DNA"/>
</dbReference>
<dbReference type="InterPro" id="IPR017853">
    <property type="entry name" value="GH"/>
</dbReference>
<dbReference type="SUPFAM" id="SSF51445">
    <property type="entry name" value="(Trans)glycosidases"/>
    <property type="match status" value="1"/>
</dbReference>
<dbReference type="PANTHER" id="PTHR10357">
    <property type="entry name" value="ALPHA-AMYLASE FAMILY MEMBER"/>
    <property type="match status" value="1"/>
</dbReference>